<dbReference type="Pfam" id="PF00106">
    <property type="entry name" value="adh_short"/>
    <property type="match status" value="1"/>
</dbReference>
<dbReference type="PRINTS" id="PR00080">
    <property type="entry name" value="SDRFAMILY"/>
</dbReference>
<comment type="similarity">
    <text evidence="1 3">Belongs to the short-chain dehydrogenases/reductases (SDR) family.</text>
</comment>
<gene>
    <name evidence="4" type="ORF">L248_2155</name>
</gene>
<organism evidence="4 5">
    <name type="scientific">Schleiferilactobacillus shenzhenensis LY-73</name>
    <dbReference type="NCBI Taxonomy" id="1231336"/>
    <lineage>
        <taxon>Bacteria</taxon>
        <taxon>Bacillati</taxon>
        <taxon>Bacillota</taxon>
        <taxon>Bacilli</taxon>
        <taxon>Lactobacillales</taxon>
        <taxon>Lactobacillaceae</taxon>
        <taxon>Schleiferilactobacillus</taxon>
    </lineage>
</organism>
<protein>
    <submittedName>
        <fullName evidence="4">Uncharacterized protein</fullName>
    </submittedName>
</protein>
<dbReference type="GO" id="GO:0016020">
    <property type="term" value="C:membrane"/>
    <property type="evidence" value="ECO:0007669"/>
    <property type="project" value="TreeGrafter"/>
</dbReference>
<keyword evidence="2" id="KW-0560">Oxidoreductase</keyword>
<dbReference type="PRINTS" id="PR00081">
    <property type="entry name" value="GDHRDH"/>
</dbReference>
<name>U4TK98_9LACO</name>
<dbReference type="STRING" id="1231336.L248_2155"/>
<evidence type="ECO:0000256" key="2">
    <source>
        <dbReference type="ARBA" id="ARBA00023002"/>
    </source>
</evidence>
<dbReference type="InterPro" id="IPR036291">
    <property type="entry name" value="NAD(P)-bd_dom_sf"/>
</dbReference>
<dbReference type="PROSITE" id="PS00061">
    <property type="entry name" value="ADH_SHORT"/>
    <property type="match status" value="1"/>
</dbReference>
<dbReference type="OrthoDB" id="9775296at2"/>
<evidence type="ECO:0000256" key="3">
    <source>
        <dbReference type="RuleBase" id="RU000363"/>
    </source>
</evidence>
<dbReference type="AlphaFoldDB" id="U4TK98"/>
<dbReference type="InterPro" id="IPR002347">
    <property type="entry name" value="SDR_fam"/>
</dbReference>
<dbReference type="SUPFAM" id="SSF51735">
    <property type="entry name" value="NAD(P)-binding Rossmann-fold domains"/>
    <property type="match status" value="1"/>
</dbReference>
<dbReference type="PANTHER" id="PTHR44196">
    <property type="entry name" value="DEHYDROGENASE/REDUCTASE SDR FAMILY MEMBER 7B"/>
    <property type="match status" value="1"/>
</dbReference>
<dbReference type="CDD" id="cd05233">
    <property type="entry name" value="SDR_c"/>
    <property type="match status" value="1"/>
</dbReference>
<dbReference type="HOGENOM" id="CLU_010194_2_1_9"/>
<proteinExistence type="inferred from homology"/>
<dbReference type="Proteomes" id="UP000030647">
    <property type="component" value="Unassembled WGS sequence"/>
</dbReference>
<dbReference type="PANTHER" id="PTHR44196:SF1">
    <property type="entry name" value="DEHYDROGENASE_REDUCTASE SDR FAMILY MEMBER 7B"/>
    <property type="match status" value="1"/>
</dbReference>
<dbReference type="eggNOG" id="COG0300">
    <property type="taxonomic scope" value="Bacteria"/>
</dbReference>
<evidence type="ECO:0000313" key="5">
    <source>
        <dbReference type="Proteomes" id="UP000030647"/>
    </source>
</evidence>
<reference evidence="5" key="1">
    <citation type="journal article" date="2013" name="Genome Announc.">
        <title>Whole-Genome Sequencing of Lactobacillus shenzhenensis Strain LY-73T.</title>
        <authorList>
            <person name="Lin Z."/>
            <person name="Liu Z."/>
            <person name="Yang R."/>
            <person name="Zou Y."/>
            <person name="Wan D."/>
            <person name="Chen J."/>
            <person name="Guo M."/>
            <person name="Zhao J."/>
            <person name="Fang C."/>
            <person name="Yang R."/>
            <person name="Liu F."/>
        </authorList>
    </citation>
    <scope>NUCLEOTIDE SEQUENCE [LARGE SCALE GENOMIC DNA]</scope>
    <source>
        <strain evidence="5">LY-73</strain>
    </source>
</reference>
<dbReference type="EMBL" id="KI271613">
    <property type="protein sequence ID" value="ERL63795.1"/>
    <property type="molecule type" value="Genomic_DNA"/>
</dbReference>
<evidence type="ECO:0000256" key="1">
    <source>
        <dbReference type="ARBA" id="ARBA00006484"/>
    </source>
</evidence>
<accession>U4TK98</accession>
<dbReference type="GO" id="GO:0016491">
    <property type="term" value="F:oxidoreductase activity"/>
    <property type="evidence" value="ECO:0007669"/>
    <property type="project" value="UniProtKB-KW"/>
</dbReference>
<evidence type="ECO:0000313" key="4">
    <source>
        <dbReference type="EMBL" id="ERL63795.1"/>
    </source>
</evidence>
<dbReference type="InterPro" id="IPR020904">
    <property type="entry name" value="Sc_DH/Rdtase_CS"/>
</dbReference>
<sequence length="256" mass="28172">MTTIAIITGASSGLGREYVRAVAEKMPDLGEIWLVARRQERLIALAETIPGQRFRILPYDLTAAASFHKFQGLLAREQPDVRLLINDAGMIRIGNVAAMPAADQEKTVQLNALAPTLLTRLALPYMHRGASIINVTSIGGFTPSPNMVVYSASKAYLLSYSKGLHAELRRRGIHVLALVPGSMRTSQFTGPNAGSRQTGFTVANRLPFLDLPTVTRRSLTIARWGWSVYTPHLFYKAYRVVTALVPDIVLTYVVRP</sequence>
<keyword evidence="5" id="KW-1185">Reference proteome</keyword>
<dbReference type="Gene3D" id="3.40.50.720">
    <property type="entry name" value="NAD(P)-binding Rossmann-like Domain"/>
    <property type="match status" value="1"/>
</dbReference>
<dbReference type="RefSeq" id="WP_022530909.1">
    <property type="nucleotide sequence ID" value="NZ_KI271613.1"/>
</dbReference>